<evidence type="ECO:0000313" key="5">
    <source>
        <dbReference type="EMBL" id="CAC5406457.1"/>
    </source>
</evidence>
<protein>
    <recommendedName>
        <fullName evidence="7">SH2 domain-containing protein</fullName>
    </recommendedName>
</protein>
<dbReference type="InterPro" id="IPR000980">
    <property type="entry name" value="SH2"/>
</dbReference>
<feature type="compositionally biased region" description="Polar residues" evidence="2">
    <location>
        <begin position="225"/>
        <end position="242"/>
    </location>
</feature>
<dbReference type="Pfam" id="PF00017">
    <property type="entry name" value="SH2"/>
    <property type="match status" value="1"/>
</dbReference>
<dbReference type="OrthoDB" id="6161358at2759"/>
<dbReference type="InterPro" id="IPR001202">
    <property type="entry name" value="WW_dom"/>
</dbReference>
<proteinExistence type="predicted"/>
<gene>
    <name evidence="5" type="ORF">MCOR_40029</name>
</gene>
<feature type="region of interest" description="Disordered" evidence="2">
    <location>
        <begin position="141"/>
        <end position="166"/>
    </location>
</feature>
<feature type="region of interest" description="Disordered" evidence="2">
    <location>
        <begin position="200"/>
        <end position="284"/>
    </location>
</feature>
<keyword evidence="6" id="KW-1185">Reference proteome</keyword>
<evidence type="ECO:0000256" key="1">
    <source>
        <dbReference type="PROSITE-ProRule" id="PRU00191"/>
    </source>
</evidence>
<evidence type="ECO:0000313" key="6">
    <source>
        <dbReference type="Proteomes" id="UP000507470"/>
    </source>
</evidence>
<evidence type="ECO:0000259" key="3">
    <source>
        <dbReference type="PROSITE" id="PS50001"/>
    </source>
</evidence>
<evidence type="ECO:0008006" key="7">
    <source>
        <dbReference type="Google" id="ProtNLM"/>
    </source>
</evidence>
<feature type="domain" description="SH2" evidence="3">
    <location>
        <begin position="31"/>
        <end position="134"/>
    </location>
</feature>
<dbReference type="PROSITE" id="PS50020">
    <property type="entry name" value="WW_DOMAIN_2"/>
    <property type="match status" value="1"/>
</dbReference>
<dbReference type="PROSITE" id="PS50001">
    <property type="entry name" value="SH2"/>
    <property type="match status" value="1"/>
</dbReference>
<name>A0A6J8DFN2_MYTCO</name>
<keyword evidence="1" id="KW-0727">SH2 domain</keyword>
<dbReference type="SMART" id="SM00252">
    <property type="entry name" value="SH2"/>
    <property type="match status" value="1"/>
</dbReference>
<dbReference type="Gene3D" id="3.30.505.10">
    <property type="entry name" value="SH2 domain"/>
    <property type="match status" value="1"/>
</dbReference>
<sequence length="414" mass="45729">MPRGKTPNGPLPASEASNGSLVSIESRELPYFYSNFSNTDEVADYLLHKSKSKVGVFLVRPSFKNRSMLTVSVVVADKTVRHTNIVIEGTGALKKYYLVKEKKFDSVDELIRYYYDHDVKNLQKVTHVRFLYPLTPTNYRPSGSSSGGSYHTINSQGSGGGRSACVGVNDEKPPLPERNHVRRGSQESFSSQMSVFTDQGSVSSGTPLFHGNSPHSGPIPIPKGASSNSINKDGSFHSNWTLGPSGESFPRLPSQTSLPSPTDDIAKRPPPPIPQIPQSDGNPYYSEARNVDKSIKEELKKVIRDSERCDCGIPRDMSDLPLGWTVHRSKDAATYGRVFFQNEAGVTSWKLPEDVNRKLTAQHQTNLKKLKVMKFDDDYLESNIPPDFLPRSPSNRSNGSGVGSDGKRFSNTQF</sequence>
<dbReference type="EMBL" id="CACVKT020007226">
    <property type="protein sequence ID" value="CAC5406457.1"/>
    <property type="molecule type" value="Genomic_DNA"/>
</dbReference>
<reference evidence="5 6" key="1">
    <citation type="submission" date="2020-06" db="EMBL/GenBank/DDBJ databases">
        <authorList>
            <person name="Li R."/>
            <person name="Bekaert M."/>
        </authorList>
    </citation>
    <scope>NUCLEOTIDE SEQUENCE [LARGE SCALE GENOMIC DNA]</scope>
    <source>
        <strain evidence="6">wild</strain>
    </source>
</reference>
<dbReference type="Proteomes" id="UP000507470">
    <property type="component" value="Unassembled WGS sequence"/>
</dbReference>
<feature type="region of interest" description="Disordered" evidence="2">
    <location>
        <begin position="384"/>
        <end position="414"/>
    </location>
</feature>
<dbReference type="AlphaFoldDB" id="A0A6J8DFN2"/>
<dbReference type="InterPro" id="IPR036860">
    <property type="entry name" value="SH2_dom_sf"/>
</dbReference>
<evidence type="ECO:0000259" key="4">
    <source>
        <dbReference type="PROSITE" id="PS50020"/>
    </source>
</evidence>
<evidence type="ECO:0000256" key="2">
    <source>
        <dbReference type="SAM" id="MobiDB-lite"/>
    </source>
</evidence>
<dbReference type="SUPFAM" id="SSF55550">
    <property type="entry name" value="SH2 domain"/>
    <property type="match status" value="1"/>
</dbReference>
<organism evidence="5 6">
    <name type="scientific">Mytilus coruscus</name>
    <name type="common">Sea mussel</name>
    <dbReference type="NCBI Taxonomy" id="42192"/>
    <lineage>
        <taxon>Eukaryota</taxon>
        <taxon>Metazoa</taxon>
        <taxon>Spiralia</taxon>
        <taxon>Lophotrochozoa</taxon>
        <taxon>Mollusca</taxon>
        <taxon>Bivalvia</taxon>
        <taxon>Autobranchia</taxon>
        <taxon>Pteriomorphia</taxon>
        <taxon>Mytilida</taxon>
        <taxon>Mytiloidea</taxon>
        <taxon>Mytilidae</taxon>
        <taxon>Mytilinae</taxon>
        <taxon>Mytilus</taxon>
    </lineage>
</organism>
<accession>A0A6J8DFN2</accession>
<feature type="domain" description="WW" evidence="4">
    <location>
        <begin position="318"/>
        <end position="354"/>
    </location>
</feature>